<sequence length="356" mass="40979">MATALQQLGTMRSADPQQLLALQGMLMQVVTQSQVKAVESQRRNEEKKKEEERHKLEAQQANLKTIEALRKKVEDEREAKKKAREEEKHRIIAQKKAEAAAAKEKALEEKRLKQEEEKKQKLAEKARKAEEERQRRIQEQAEKERKMLEERERIAKEEAERVKLEEEEKRRIEMVRVKMSGESVAWLQEQDKARELEEQRLAKMREEEEKAVQLIEEEIRWDSNDPEDISAEERTALEVIPKEGNLAGPTCGFSSPSAHHGMMRSPHQPISASPQYQGNFGYPNSHGSNSIAQSPQAMTPPSSGYTTAHRSPALQSIQQHNSSPYQQQPVQSPMNSSINQQTHIGLQQHNQMFIFI</sequence>
<feature type="region of interest" description="Disordered" evidence="1">
    <location>
        <begin position="73"/>
        <end position="146"/>
    </location>
</feature>
<feature type="region of interest" description="Disordered" evidence="1">
    <location>
        <begin position="37"/>
        <end position="57"/>
    </location>
</feature>
<evidence type="ECO:0000313" key="2">
    <source>
        <dbReference type="Proteomes" id="UP000095283"/>
    </source>
</evidence>
<dbReference type="Proteomes" id="UP000095283">
    <property type="component" value="Unplaced"/>
</dbReference>
<feature type="compositionally biased region" description="Polar residues" evidence="1">
    <location>
        <begin position="268"/>
        <end position="278"/>
    </location>
</feature>
<keyword evidence="2" id="KW-1185">Reference proteome</keyword>
<reference evidence="3" key="1">
    <citation type="submission" date="2016-11" db="UniProtKB">
        <authorList>
            <consortium name="WormBaseParasite"/>
        </authorList>
    </citation>
    <scope>IDENTIFICATION</scope>
</reference>
<organism evidence="2 3">
    <name type="scientific">Heterorhabditis bacteriophora</name>
    <name type="common">Entomopathogenic nematode worm</name>
    <dbReference type="NCBI Taxonomy" id="37862"/>
    <lineage>
        <taxon>Eukaryota</taxon>
        <taxon>Metazoa</taxon>
        <taxon>Ecdysozoa</taxon>
        <taxon>Nematoda</taxon>
        <taxon>Chromadorea</taxon>
        <taxon>Rhabditida</taxon>
        <taxon>Rhabditina</taxon>
        <taxon>Rhabditomorpha</taxon>
        <taxon>Strongyloidea</taxon>
        <taxon>Heterorhabditidae</taxon>
        <taxon>Heterorhabditis</taxon>
    </lineage>
</organism>
<evidence type="ECO:0000256" key="1">
    <source>
        <dbReference type="SAM" id="MobiDB-lite"/>
    </source>
</evidence>
<protein>
    <submittedName>
        <fullName evidence="3">CCDC66 domain-containing protein</fullName>
    </submittedName>
</protein>
<feature type="compositionally biased region" description="Low complexity" evidence="1">
    <location>
        <begin position="322"/>
        <end position="333"/>
    </location>
</feature>
<feature type="region of interest" description="Disordered" evidence="1">
    <location>
        <begin position="243"/>
        <end position="338"/>
    </location>
</feature>
<dbReference type="AlphaFoldDB" id="A0A1I7XPY3"/>
<evidence type="ECO:0000313" key="3">
    <source>
        <dbReference type="WBParaSite" id="Hba_19852"/>
    </source>
</evidence>
<accession>A0A1I7XPY3</accession>
<name>A0A1I7XPY3_HETBA</name>
<feature type="compositionally biased region" description="Polar residues" evidence="1">
    <location>
        <begin position="285"/>
        <end position="321"/>
    </location>
</feature>
<dbReference type="WBParaSite" id="Hba_19852">
    <property type="protein sequence ID" value="Hba_19852"/>
    <property type="gene ID" value="Hba_19852"/>
</dbReference>
<feature type="compositionally biased region" description="Basic and acidic residues" evidence="1">
    <location>
        <begin position="39"/>
        <end position="57"/>
    </location>
</feature>
<proteinExistence type="predicted"/>